<reference evidence="1 2" key="1">
    <citation type="journal article" date="2015" name="Genome Biol. Evol.">
        <title>Comparative Genomics of a Bacterivorous Green Alga Reveals Evolutionary Causalities and Consequences of Phago-Mixotrophic Mode of Nutrition.</title>
        <authorList>
            <person name="Burns J.A."/>
            <person name="Paasch A."/>
            <person name="Narechania A."/>
            <person name="Kim E."/>
        </authorList>
    </citation>
    <scope>NUCLEOTIDE SEQUENCE [LARGE SCALE GENOMIC DNA]</scope>
    <source>
        <strain evidence="1 2">PLY_AMNH</strain>
    </source>
</reference>
<keyword evidence="2" id="KW-1185">Reference proteome</keyword>
<protein>
    <submittedName>
        <fullName evidence="1">Uncharacterized protein</fullName>
    </submittedName>
</protein>
<dbReference type="Proteomes" id="UP001190700">
    <property type="component" value="Unassembled WGS sequence"/>
</dbReference>
<dbReference type="EMBL" id="LGRX02015498">
    <property type="protein sequence ID" value="KAK3263374.1"/>
    <property type="molecule type" value="Genomic_DNA"/>
</dbReference>
<evidence type="ECO:0000313" key="2">
    <source>
        <dbReference type="Proteomes" id="UP001190700"/>
    </source>
</evidence>
<sequence>MDCSLALPVCSLTQQERTHKFPPARGLNHLVKEYCIRDKQKCKVLWKVWNPSLQTSLKRLARWRRWTCRCRHKWSQRRPEALRK</sequence>
<gene>
    <name evidence="1" type="ORF">CYMTET_27816</name>
</gene>
<dbReference type="AlphaFoldDB" id="A0AAE0KWT1"/>
<evidence type="ECO:0000313" key="1">
    <source>
        <dbReference type="EMBL" id="KAK3263374.1"/>
    </source>
</evidence>
<organism evidence="1 2">
    <name type="scientific">Cymbomonas tetramitiformis</name>
    <dbReference type="NCBI Taxonomy" id="36881"/>
    <lineage>
        <taxon>Eukaryota</taxon>
        <taxon>Viridiplantae</taxon>
        <taxon>Chlorophyta</taxon>
        <taxon>Pyramimonadophyceae</taxon>
        <taxon>Pyramimonadales</taxon>
        <taxon>Pyramimonadaceae</taxon>
        <taxon>Cymbomonas</taxon>
    </lineage>
</organism>
<name>A0AAE0KWT1_9CHLO</name>
<accession>A0AAE0KWT1</accession>
<comment type="caution">
    <text evidence="1">The sequence shown here is derived from an EMBL/GenBank/DDBJ whole genome shotgun (WGS) entry which is preliminary data.</text>
</comment>
<proteinExistence type="predicted"/>